<accession>A0A0E3WI73</accession>
<organism evidence="2 3">
    <name type="scientific">Paenibacillus riograndensis SBR5</name>
    <dbReference type="NCBI Taxonomy" id="1073571"/>
    <lineage>
        <taxon>Bacteria</taxon>
        <taxon>Bacillati</taxon>
        <taxon>Bacillota</taxon>
        <taxon>Bacilli</taxon>
        <taxon>Bacillales</taxon>
        <taxon>Paenibacillaceae</taxon>
        <taxon>Paenibacillus</taxon>
        <taxon>Paenibacillus sonchi group</taxon>
    </lineage>
</organism>
<keyword evidence="1" id="KW-0812">Transmembrane</keyword>
<proteinExistence type="predicted"/>
<feature type="transmembrane region" description="Helical" evidence="1">
    <location>
        <begin position="58"/>
        <end position="80"/>
    </location>
</feature>
<gene>
    <name evidence="2" type="ORF">PRIO_4136</name>
</gene>
<reference evidence="3" key="1">
    <citation type="submission" date="2015-03" db="EMBL/GenBank/DDBJ databases">
        <authorList>
            <person name="Wibberg D."/>
        </authorList>
    </citation>
    <scope>NUCLEOTIDE SEQUENCE [LARGE SCALE GENOMIC DNA]</scope>
</reference>
<name>A0A0E3WI73_9BACL</name>
<dbReference type="Proteomes" id="UP000033163">
    <property type="component" value="Chromosome I"/>
</dbReference>
<keyword evidence="1" id="KW-0472">Membrane</keyword>
<keyword evidence="1" id="KW-1133">Transmembrane helix</keyword>
<feature type="transmembrane region" description="Helical" evidence="1">
    <location>
        <begin position="25"/>
        <end position="46"/>
    </location>
</feature>
<sequence length="133" mass="15219">MFILLVVIKIRDVFFISNTSTKLKLSFSIVGMIIMWISIVALKKYIPDLNLSKEFRVLYFTMLITLISAMGCLLGAIMILSHLNYKNRINQFILFLLIGVLLGVSVYNNLTRIVLITLIVDAIIFFIVVILFK</sequence>
<evidence type="ECO:0000313" key="3">
    <source>
        <dbReference type="Proteomes" id="UP000033163"/>
    </source>
</evidence>
<feature type="transmembrane region" description="Helical" evidence="1">
    <location>
        <begin position="92"/>
        <end position="107"/>
    </location>
</feature>
<dbReference type="PATRIC" id="fig|1073571.4.peg.4423"/>
<evidence type="ECO:0000256" key="1">
    <source>
        <dbReference type="SAM" id="Phobius"/>
    </source>
</evidence>
<dbReference type="EMBL" id="LN831776">
    <property type="protein sequence ID" value="CQR56538.1"/>
    <property type="molecule type" value="Genomic_DNA"/>
</dbReference>
<dbReference type="HOGENOM" id="CLU_1904689_0_0_9"/>
<evidence type="ECO:0000313" key="2">
    <source>
        <dbReference type="EMBL" id="CQR56538.1"/>
    </source>
</evidence>
<dbReference type="KEGG" id="pri:PRIO_4136"/>
<dbReference type="AlphaFoldDB" id="A0A0E3WI73"/>
<feature type="transmembrane region" description="Helical" evidence="1">
    <location>
        <begin position="113"/>
        <end position="132"/>
    </location>
</feature>
<protein>
    <submittedName>
        <fullName evidence="2">Uncharacterized protein</fullName>
    </submittedName>
</protein>